<organism evidence="1 2">
    <name type="scientific">Pseudomonas extremaustralis</name>
    <dbReference type="NCBI Taxonomy" id="359110"/>
    <lineage>
        <taxon>Bacteria</taxon>
        <taxon>Pseudomonadati</taxon>
        <taxon>Pseudomonadota</taxon>
        <taxon>Gammaproteobacteria</taxon>
        <taxon>Pseudomonadales</taxon>
        <taxon>Pseudomonadaceae</taxon>
        <taxon>Pseudomonas</taxon>
    </lineage>
</organism>
<gene>
    <name evidence="1" type="ORF">FIV36_21150</name>
</gene>
<proteinExistence type="predicted"/>
<evidence type="ECO:0000313" key="1">
    <source>
        <dbReference type="EMBL" id="TWS02295.1"/>
    </source>
</evidence>
<sequence length="1130" mass="124148">MTMLMLLPSTGSPIFTAALPPTEVPAASQQARPQTPVVRQRRALADEPVADHPWTRLPTRDPDRAAAADAQLSERVAAAEDSGHTLIEVPPDSRVGPAMRLYQQVFNQPALQQWIADQGLEPSTLTLHRHRVEGYVNHNGVRREVRFTLTDHSGWNEVSRTLRPIRDALDPMDQGLPAVGRDDALWLPRERVAQANVGNLEQTWRVIGDLEERHALADHLEAGLEDLPDAVRTDWSAHASALSPASSLPARSGAAMERLQRFVSRPEMLSLLQREGFDWTDRPFRVSEGRLERLSPVGGWVDLSHYVEADDALRAELKALTTLSVPLGNAIYSTPRYDMRQLLDFKGLGSPRTVAETRNVIQWLRLSLPPAPALGDYSGLARRQGLAATLTEDDKNTLDRIAGIRLDDIKPGEIAGYSIYQPANMGRSFAEVRGDIERHLQEQKGLTPSLAVVAAEVCLAQAAPEMCVQDLPDSMRIGTPAWMELRLGCAMADHHAPGTSQMMNERQVTALATLAPTSEGHAQLMQLRALKIIVDWGVLNGVIRLRSDGEYSQHNIQDATRAFFQQRDDATEAFTRASTELPTRKALAIKELLRVFPGTTVDELERMTLQLASAEDRRNLPVSEPRSRSLVETYMTGDLTPGKWVFSDDMPKSPLPAPTPYQVGRTPHVTAAAREELDRRIRHLPDLDERLETAVDQHYKQLQSAYATKLKLMFAQLPLAERQALELGKVELFTLRAETGFSRAEETAARKNAQRARQGTLMRVEHGQSVVYYEVFANGKLIKRTDLPESIELNGVIRRRRFNASQGAVYLQVVCGTQMPFDFEAYATGAKLRPGVMSPAVIVEPLGAAFSAGERPAGQTLESFVPSTYGSPKVAGIADRIAQDNFYEPAESMLQRARQPLPLEKRREARDRDHEFLLGFVPFVGAYQEFKKGNVGRGLANLGLDVIGVAIGAGGQARGLIRSAKALSADPLRRLVMRLKPSAATLASAKPAAAFSDRAFDFIKQSGLFVSAALNPLDGYPQLINAATKGLVKLPLLVAGGGMKWGKTAPHLITAEEKLRAYMLIAAGQAGNPEAPVLDAAPVTTRTGAREARLPFDQFRPSLPRRVERSSASVLTGPTNALRSFSLTLS</sequence>
<name>A0A5C5Q9B4_9PSED</name>
<dbReference type="AlphaFoldDB" id="A0A5C5Q9B4"/>
<protein>
    <submittedName>
        <fullName evidence="1">Uncharacterized protein</fullName>
    </submittedName>
</protein>
<comment type="caution">
    <text evidence="1">The sequence shown here is derived from an EMBL/GenBank/DDBJ whole genome shotgun (WGS) entry which is preliminary data.</text>
</comment>
<dbReference type="Proteomes" id="UP000317951">
    <property type="component" value="Unassembled WGS sequence"/>
</dbReference>
<accession>A0A5C5Q9B4</accession>
<dbReference type="GeneID" id="78552872"/>
<reference evidence="1 2" key="1">
    <citation type="submission" date="2019-06" db="EMBL/GenBank/DDBJ databases">
        <title>Pseudomonas bimorpha sp. nov. isolated from bovine raw milk and skim milk concentrate.</title>
        <authorList>
            <person name="Hofmann K."/>
            <person name="Huptas C."/>
            <person name="Doll E."/>
            <person name="Scherer S."/>
            <person name="Wenning M."/>
        </authorList>
    </citation>
    <scope>NUCLEOTIDE SEQUENCE [LARGE SCALE GENOMIC DNA]</scope>
    <source>
        <strain evidence="1 2">DSM 17835</strain>
    </source>
</reference>
<dbReference type="EMBL" id="VFET01000019">
    <property type="protein sequence ID" value="TWS02295.1"/>
    <property type="molecule type" value="Genomic_DNA"/>
</dbReference>
<dbReference type="RefSeq" id="WP_130926110.1">
    <property type="nucleotide sequence ID" value="NZ_LT629689.1"/>
</dbReference>
<dbReference type="OrthoDB" id="7025979at2"/>
<evidence type="ECO:0000313" key="2">
    <source>
        <dbReference type="Proteomes" id="UP000317951"/>
    </source>
</evidence>